<dbReference type="AlphaFoldDB" id="A0A0R2NNT8"/>
<dbReference type="RefSeq" id="WP_024624669.1">
    <property type="nucleotide sequence ID" value="NZ_AYGX02000081.1"/>
</dbReference>
<evidence type="ECO:0000313" key="1">
    <source>
        <dbReference type="EMBL" id="KRO27367.1"/>
    </source>
</evidence>
<dbReference type="EMBL" id="AYGX02000081">
    <property type="protein sequence ID" value="KRO27367.1"/>
    <property type="molecule type" value="Genomic_DNA"/>
</dbReference>
<keyword evidence="2" id="KW-1185">Reference proteome</keyword>
<name>A0A0R2NNT8_9LACO</name>
<dbReference type="Gene3D" id="1.20.5.2050">
    <property type="match status" value="1"/>
</dbReference>
<accession>A0A0R2NNT8</accession>
<proteinExistence type="predicted"/>
<protein>
    <submittedName>
        <fullName evidence="1">Uncharacterized protein</fullName>
    </submittedName>
</protein>
<comment type="caution">
    <text evidence="1">The sequence shown here is derived from an EMBL/GenBank/DDBJ whole genome shotgun (WGS) entry which is preliminary data.</text>
</comment>
<sequence>MTRAIDLTQQTFGRLTVLKKVACNPLNGNAQWLCQCRCGRQTVADSYALRHGKVKSCGCWAREKSAEVIRHNPKTRASMGHSSNLGIQNHHTDLPSRIKSKRNKSGVIGVSWNKSNQRWVAHFYYKGQYLLNKQFVHFEDAVAARRAYEQRYLAANQQ</sequence>
<dbReference type="Proteomes" id="UP000050920">
    <property type="component" value="Unassembled WGS sequence"/>
</dbReference>
<gene>
    <name evidence="1" type="ORF">DY78_GL000120</name>
</gene>
<evidence type="ECO:0000313" key="2">
    <source>
        <dbReference type="Proteomes" id="UP000050920"/>
    </source>
</evidence>
<reference evidence="1 2" key="1">
    <citation type="journal article" date="2015" name="Genome Announc.">
        <title>Expanding the biotechnology potential of lactobacilli through comparative genomics of 213 strains and associated genera.</title>
        <authorList>
            <person name="Sun Z."/>
            <person name="Harris H.M."/>
            <person name="McCann A."/>
            <person name="Guo C."/>
            <person name="Argimon S."/>
            <person name="Zhang W."/>
            <person name="Yang X."/>
            <person name="Jeffery I.B."/>
            <person name="Cooney J.C."/>
            <person name="Kagawa T.F."/>
            <person name="Liu W."/>
            <person name="Song Y."/>
            <person name="Salvetti E."/>
            <person name="Wrobel A."/>
            <person name="Rasinkangas P."/>
            <person name="Parkhill J."/>
            <person name="Rea M.C."/>
            <person name="O'Sullivan O."/>
            <person name="Ritari J."/>
            <person name="Douillard F.P."/>
            <person name="Paul Ross R."/>
            <person name="Yang R."/>
            <person name="Briner A.E."/>
            <person name="Felis G.E."/>
            <person name="de Vos W.M."/>
            <person name="Barrangou R."/>
            <person name="Klaenhammer T.R."/>
            <person name="Caufield P.W."/>
            <person name="Cui Y."/>
            <person name="Zhang H."/>
            <person name="O'Toole P.W."/>
        </authorList>
    </citation>
    <scope>NUCLEOTIDE SEQUENCE [LARGE SCALE GENOMIC DNA]</scope>
    <source>
        <strain evidence="1 2">DSM 21115</strain>
    </source>
</reference>
<organism evidence="1 2">
    <name type="scientific">Lactiplantibacillus fabifermentans DSM 21115</name>
    <dbReference type="NCBI Taxonomy" id="1413187"/>
    <lineage>
        <taxon>Bacteria</taxon>
        <taxon>Bacillati</taxon>
        <taxon>Bacillota</taxon>
        <taxon>Bacilli</taxon>
        <taxon>Lactobacillales</taxon>
        <taxon>Lactobacillaceae</taxon>
        <taxon>Lactiplantibacillus</taxon>
    </lineage>
</organism>